<evidence type="ECO:0000313" key="1">
    <source>
        <dbReference type="Proteomes" id="UP000887565"/>
    </source>
</evidence>
<sequence>MVSIPTNRCCSSTRVAARKFTSKTTTFPDVECARQIFTETNVRRLGKVDPARRVRFGGARRIQRPLSPIGRTAGRRGRASRKVEKRDLERCQNINNENKTSDHETLLTHGIPDDSAKIQNDKTSKANIQIVQLILFIIKNRYNTITQCAIANSCQQL</sequence>
<dbReference type="AlphaFoldDB" id="A0A915JWH8"/>
<accession>A0A915JWH8</accession>
<dbReference type="Proteomes" id="UP000887565">
    <property type="component" value="Unplaced"/>
</dbReference>
<protein>
    <submittedName>
        <fullName evidence="2">Uncharacterized protein</fullName>
    </submittedName>
</protein>
<evidence type="ECO:0000313" key="2">
    <source>
        <dbReference type="WBParaSite" id="nRc.2.0.1.t30087-RA"/>
    </source>
</evidence>
<organism evidence="1 2">
    <name type="scientific">Romanomermis culicivorax</name>
    <name type="common">Nematode worm</name>
    <dbReference type="NCBI Taxonomy" id="13658"/>
    <lineage>
        <taxon>Eukaryota</taxon>
        <taxon>Metazoa</taxon>
        <taxon>Ecdysozoa</taxon>
        <taxon>Nematoda</taxon>
        <taxon>Enoplea</taxon>
        <taxon>Dorylaimia</taxon>
        <taxon>Mermithida</taxon>
        <taxon>Mermithoidea</taxon>
        <taxon>Mermithidae</taxon>
        <taxon>Romanomermis</taxon>
    </lineage>
</organism>
<name>A0A915JWH8_ROMCU</name>
<reference evidence="2" key="1">
    <citation type="submission" date="2022-11" db="UniProtKB">
        <authorList>
            <consortium name="WormBaseParasite"/>
        </authorList>
    </citation>
    <scope>IDENTIFICATION</scope>
</reference>
<proteinExistence type="predicted"/>
<dbReference type="WBParaSite" id="nRc.2.0.1.t30087-RA">
    <property type="protein sequence ID" value="nRc.2.0.1.t30087-RA"/>
    <property type="gene ID" value="nRc.2.0.1.g30087"/>
</dbReference>
<keyword evidence="1" id="KW-1185">Reference proteome</keyword>